<reference evidence="1" key="1">
    <citation type="submission" date="2020-08" db="EMBL/GenBank/DDBJ databases">
        <title>Genome sequencing and assembly of the red palm weevil Rhynchophorus ferrugineus.</title>
        <authorList>
            <person name="Dias G.B."/>
            <person name="Bergman C.M."/>
            <person name="Manee M."/>
        </authorList>
    </citation>
    <scope>NUCLEOTIDE SEQUENCE</scope>
    <source>
        <strain evidence="1">AA-2017</strain>
        <tissue evidence="1">Whole larva</tissue>
    </source>
</reference>
<comment type="caution">
    <text evidence="1">The sequence shown here is derived from an EMBL/GenBank/DDBJ whole genome shotgun (WGS) entry which is preliminary data.</text>
</comment>
<sequence>MPTILQQPLNNPFPLPFAVAFAIMPSTTWTCYFSGTLRVDTDLFDSSRTPRTDRSEIPDMFKGFAQLSACYHLYEGKTMGLLKFRFEMRLTSSNIEFTKLSFMWWGRRWGLGRGGED</sequence>
<accession>A0A834ICC2</accession>
<dbReference type="EMBL" id="JAACXV010000408">
    <property type="protein sequence ID" value="KAF7278094.1"/>
    <property type="molecule type" value="Genomic_DNA"/>
</dbReference>
<evidence type="ECO:0000313" key="1">
    <source>
        <dbReference type="EMBL" id="KAF7278094.1"/>
    </source>
</evidence>
<name>A0A834ICC2_RHYFE</name>
<keyword evidence="2" id="KW-1185">Reference proteome</keyword>
<proteinExistence type="predicted"/>
<protein>
    <submittedName>
        <fullName evidence="1">Uncharacterized protein</fullName>
    </submittedName>
</protein>
<dbReference type="Proteomes" id="UP000625711">
    <property type="component" value="Unassembled WGS sequence"/>
</dbReference>
<gene>
    <name evidence="1" type="ORF">GWI33_008858</name>
</gene>
<evidence type="ECO:0000313" key="2">
    <source>
        <dbReference type="Proteomes" id="UP000625711"/>
    </source>
</evidence>
<organism evidence="1 2">
    <name type="scientific">Rhynchophorus ferrugineus</name>
    <name type="common">Red palm weevil</name>
    <name type="synonym">Curculio ferrugineus</name>
    <dbReference type="NCBI Taxonomy" id="354439"/>
    <lineage>
        <taxon>Eukaryota</taxon>
        <taxon>Metazoa</taxon>
        <taxon>Ecdysozoa</taxon>
        <taxon>Arthropoda</taxon>
        <taxon>Hexapoda</taxon>
        <taxon>Insecta</taxon>
        <taxon>Pterygota</taxon>
        <taxon>Neoptera</taxon>
        <taxon>Endopterygota</taxon>
        <taxon>Coleoptera</taxon>
        <taxon>Polyphaga</taxon>
        <taxon>Cucujiformia</taxon>
        <taxon>Curculionidae</taxon>
        <taxon>Dryophthorinae</taxon>
        <taxon>Rhynchophorus</taxon>
    </lineage>
</organism>
<dbReference type="AlphaFoldDB" id="A0A834ICC2"/>